<dbReference type="GO" id="GO:0034220">
    <property type="term" value="P:monoatomic ion transmembrane transport"/>
    <property type="evidence" value="ECO:0007669"/>
    <property type="project" value="UniProtKB-KW"/>
</dbReference>
<keyword evidence="2 9" id="KW-0813">Transport</keyword>
<comment type="similarity">
    <text evidence="9">Belongs to the pannexin family.</text>
</comment>
<keyword evidence="6 9" id="KW-0406">Ion transport</keyword>
<dbReference type="OrthoDB" id="5867527at2759"/>
<dbReference type="Proteomes" id="UP000663891">
    <property type="component" value="Unassembled WGS sequence"/>
</dbReference>
<keyword evidence="7 9" id="KW-0472">Membrane</keyword>
<comment type="caution">
    <text evidence="11">The sequence shown here is derived from an EMBL/GenBank/DDBJ whole genome shotgun (WGS) entry which is preliminary data.</text>
</comment>
<feature type="transmembrane region" description="Helical" evidence="9">
    <location>
        <begin position="370"/>
        <end position="389"/>
    </location>
</feature>
<keyword evidence="8 9" id="KW-0407">Ion channel</keyword>
<evidence type="ECO:0000256" key="2">
    <source>
        <dbReference type="ARBA" id="ARBA00022448"/>
    </source>
</evidence>
<dbReference type="GO" id="GO:0005886">
    <property type="term" value="C:plasma membrane"/>
    <property type="evidence" value="ECO:0007669"/>
    <property type="project" value="UniProtKB-SubCell"/>
</dbReference>
<gene>
    <name evidence="9" type="primary">inx</name>
    <name evidence="11" type="ORF">VCS650_LOCUS17459</name>
</gene>
<organism evidence="11 12">
    <name type="scientific">Adineta steineri</name>
    <dbReference type="NCBI Taxonomy" id="433720"/>
    <lineage>
        <taxon>Eukaryota</taxon>
        <taxon>Metazoa</taxon>
        <taxon>Spiralia</taxon>
        <taxon>Gnathifera</taxon>
        <taxon>Rotifera</taxon>
        <taxon>Eurotatoria</taxon>
        <taxon>Bdelloidea</taxon>
        <taxon>Adinetida</taxon>
        <taxon>Adinetidae</taxon>
        <taxon>Adineta</taxon>
    </lineage>
</organism>
<comment type="subcellular location">
    <subcellularLocation>
        <location evidence="1 9">Cell membrane</location>
        <topology evidence="1 9">Multi-pass membrane protein</topology>
    </subcellularLocation>
</comment>
<dbReference type="AlphaFoldDB" id="A0A814KHM8"/>
<keyword evidence="3" id="KW-1003">Cell membrane</keyword>
<evidence type="ECO:0000256" key="5">
    <source>
        <dbReference type="ARBA" id="ARBA00022989"/>
    </source>
</evidence>
<evidence type="ECO:0000256" key="10">
    <source>
        <dbReference type="SAM" id="MobiDB-lite"/>
    </source>
</evidence>
<name>A0A814KHM8_9BILA</name>
<dbReference type="PRINTS" id="PR01262">
    <property type="entry name" value="INNEXIN"/>
</dbReference>
<comment type="caution">
    <text evidence="9">Lacks conserved residue(s) required for the propagation of feature annotation.</text>
</comment>
<dbReference type="InterPro" id="IPR000990">
    <property type="entry name" value="Innexin"/>
</dbReference>
<evidence type="ECO:0000256" key="9">
    <source>
        <dbReference type="RuleBase" id="RU010713"/>
    </source>
</evidence>
<evidence type="ECO:0000256" key="4">
    <source>
        <dbReference type="ARBA" id="ARBA00022692"/>
    </source>
</evidence>
<evidence type="ECO:0000256" key="8">
    <source>
        <dbReference type="ARBA" id="ARBA00023303"/>
    </source>
</evidence>
<evidence type="ECO:0000256" key="7">
    <source>
        <dbReference type="ARBA" id="ARBA00023136"/>
    </source>
</evidence>
<evidence type="ECO:0000313" key="11">
    <source>
        <dbReference type="EMBL" id="CAF1052020.1"/>
    </source>
</evidence>
<comment type="function">
    <text evidence="9">Structural component of the gap junctions.</text>
</comment>
<evidence type="ECO:0000313" key="12">
    <source>
        <dbReference type="Proteomes" id="UP000663891"/>
    </source>
</evidence>
<dbReference type="PANTHER" id="PTHR11893">
    <property type="entry name" value="INNEXIN"/>
    <property type="match status" value="1"/>
</dbReference>
<feature type="region of interest" description="Disordered" evidence="10">
    <location>
        <begin position="687"/>
        <end position="743"/>
    </location>
</feature>
<protein>
    <recommendedName>
        <fullName evidence="9">Innexin</fullName>
    </recommendedName>
</protein>
<dbReference type="PANTHER" id="PTHR11893:SF36">
    <property type="entry name" value="INNEXIN-5"/>
    <property type="match status" value="1"/>
</dbReference>
<feature type="region of interest" description="Disordered" evidence="10">
    <location>
        <begin position="625"/>
        <end position="645"/>
    </location>
</feature>
<feature type="compositionally biased region" description="Basic residues" evidence="10">
    <location>
        <begin position="629"/>
        <end position="645"/>
    </location>
</feature>
<feature type="transmembrane region" description="Helical" evidence="9">
    <location>
        <begin position="567"/>
        <end position="591"/>
    </location>
</feature>
<feature type="transmembrane region" description="Helical" evidence="9">
    <location>
        <begin position="477"/>
        <end position="499"/>
    </location>
</feature>
<dbReference type="EMBL" id="CAJNON010000161">
    <property type="protein sequence ID" value="CAF1052020.1"/>
    <property type="molecule type" value="Genomic_DNA"/>
</dbReference>
<sequence length="799" mass="92985">MLRTFPRLVLPDNVFSFEGDNFLQLVKQACGEVFKELMQVLSINSNYKERVNISQRACLHSDDGEIMLKPGLRLDFDRFIETLHAINNQNQQQERTSSSNDDILSLLKQLIKSNQINEGSDAQNSYSFLIAFFENILDNIPKNKNNYRYSESVLHFAQALYILGGRNTYEFIHLNLIGSIPALSTLQDSLAKAGASIEEGNFRYDTLNQHRTSFNYQVAVCSEDATAVIKKITYNASTNTFHGFSTPLRHGIPISRHFQTDSFDELQGCMAVFLVDAAAKVGQHGHDGACDDDFYDRLSRRYSVILLVIFTILVSSKQYVGEPIACFCPAHFTGTHVEYTNNICWISNTYFVSFDRLLPKYPDPKTEHFIYFYQYVPFILMIQAILFYVPSIIWSQLNSKSGYDLGMLVTQARMIDTYTADIRAVSVRHLARYIDRTLEYHKQKRLEYMNQLQSVKCSSFFTFCMYNNHITMRDNHLMWSFLFTKILYLINAFGQLYLLNFFLGNNYHMYGFAVIHALFTGNNENWTITPRFPRVTWCNFAVRNMADNIHTYTVQCSLPINLFNEKIFLLIWFWLYFTTLFTLFGFIYWVVSFFYPQFYRTNILHYLSSMKRINIHHFPQNPFEEQMHHQHHHRHHSHHHHFRHHHHNQSHHRAYSFAAHHMQNAHMQNAHHQNLLSPFAGRSMKASFDSNRSLRSREQISIPIPVERDTIESPTPSTADEHSSTASTPQRLPTNEPDIAPVSADDNQLITNFLVDYLGRDGALVLYILKINSNDVITGEIVTALFELFKTTYHIDRTE</sequence>
<accession>A0A814KHM8</accession>
<keyword evidence="5 9" id="KW-1133">Transmembrane helix</keyword>
<proteinExistence type="inferred from homology"/>
<evidence type="ECO:0000256" key="3">
    <source>
        <dbReference type="ARBA" id="ARBA00022475"/>
    </source>
</evidence>
<evidence type="ECO:0000256" key="6">
    <source>
        <dbReference type="ARBA" id="ARBA00023065"/>
    </source>
</evidence>
<evidence type="ECO:0000256" key="1">
    <source>
        <dbReference type="ARBA" id="ARBA00004651"/>
    </source>
</evidence>
<keyword evidence="4 9" id="KW-0812">Transmembrane</keyword>
<dbReference type="GO" id="GO:0005921">
    <property type="term" value="C:gap junction"/>
    <property type="evidence" value="ECO:0007669"/>
    <property type="project" value="UniProtKB-UniRule"/>
</dbReference>
<reference evidence="11" key="1">
    <citation type="submission" date="2021-02" db="EMBL/GenBank/DDBJ databases">
        <authorList>
            <person name="Nowell W R."/>
        </authorList>
    </citation>
    <scope>NUCLEOTIDE SEQUENCE</scope>
</reference>
<dbReference type="Pfam" id="PF00876">
    <property type="entry name" value="Innexin"/>
    <property type="match status" value="1"/>
</dbReference>
<dbReference type="PROSITE" id="PS51013">
    <property type="entry name" value="PANNEXIN"/>
    <property type="match status" value="1"/>
</dbReference>
<feature type="compositionally biased region" description="Polar residues" evidence="10">
    <location>
        <begin position="712"/>
        <end position="733"/>
    </location>
</feature>